<dbReference type="RefSeq" id="WP_114548191.1">
    <property type="nucleotide sequence ID" value="NZ_DBGDPA010000067.1"/>
</dbReference>
<evidence type="ECO:0000313" key="2">
    <source>
        <dbReference type="Proteomes" id="UP000253805"/>
    </source>
</evidence>
<dbReference type="AlphaFoldDB" id="A0A369P4K9"/>
<proteinExistence type="predicted"/>
<name>A0A369P4K9_9ACTN</name>
<protein>
    <recommendedName>
        <fullName evidence="3">DUF559 domain-containing protein</fullName>
    </recommendedName>
</protein>
<comment type="caution">
    <text evidence="1">The sequence shown here is derived from an EMBL/GenBank/DDBJ whole genome shotgun (WGS) entry which is preliminary data.</text>
</comment>
<reference evidence="1 2" key="1">
    <citation type="journal article" date="2018" name="Elife">
        <title>Discovery and characterization of a prevalent human gut bacterial enzyme sufficient for the inactivation of a family of plant toxins.</title>
        <authorList>
            <person name="Koppel N."/>
            <person name="Bisanz J.E."/>
            <person name="Pandelia M.E."/>
            <person name="Turnbaugh P.J."/>
            <person name="Balskus E.P."/>
        </authorList>
    </citation>
    <scope>NUCLEOTIDE SEQUENCE [LARGE SCALE GENOMIC DNA]</scope>
    <source>
        <strain evidence="1 2">OB21 GAM 11</strain>
    </source>
</reference>
<dbReference type="Proteomes" id="UP000253805">
    <property type="component" value="Unassembled WGS sequence"/>
</dbReference>
<gene>
    <name evidence="1" type="ORF">C1850_00435</name>
</gene>
<evidence type="ECO:0000313" key="1">
    <source>
        <dbReference type="EMBL" id="RDC46952.1"/>
    </source>
</evidence>
<dbReference type="EMBL" id="PPUT01000001">
    <property type="protein sequence ID" value="RDC46952.1"/>
    <property type="molecule type" value="Genomic_DNA"/>
</dbReference>
<accession>A0A369P4K9</accession>
<organism evidence="1 2">
    <name type="scientific">Adlercreutzia equolifaciens subsp. celatus</name>
    <dbReference type="NCBI Taxonomy" id="394340"/>
    <lineage>
        <taxon>Bacteria</taxon>
        <taxon>Bacillati</taxon>
        <taxon>Actinomycetota</taxon>
        <taxon>Coriobacteriia</taxon>
        <taxon>Eggerthellales</taxon>
        <taxon>Eggerthellaceae</taxon>
        <taxon>Adlercreutzia</taxon>
    </lineage>
</organism>
<sequence length="318" mass="36189">MSKLILWGLSALDFYQHGDFASLPTLWLDIAHQEDIAPNAAAVQYLEDRLPWLSKPFHVIVPSRQQKRNLKDARCHVAEESLWQNCYLRIEQGLFAPSPEIAFLQSNWSRDLAEVIFKGSALCGTYGLTPPFDTVFNRPALTSSERIREALLAHRDIRGCAMTRRAAPWILNNAASPREAALALLMTLPNHLGGYHFARPTLNYSIELTSLARPLSRKEYYVADVCWPAQRLVLEYDSDERHLTSEQLQEDAVKRMALQAMNYRIITVGRLQLNSVSETRKIALSVARILGKPIRFRIGDFDAKHKHLRAAMGLPCWQ</sequence>
<dbReference type="Gene3D" id="3.40.960.10">
    <property type="entry name" value="VSR Endonuclease"/>
    <property type="match status" value="1"/>
</dbReference>
<evidence type="ECO:0008006" key="3">
    <source>
        <dbReference type="Google" id="ProtNLM"/>
    </source>
</evidence>